<accession>A0ABN2FA90</accession>
<gene>
    <name evidence="1" type="ORF">GCM10009744_25050</name>
</gene>
<proteinExistence type="predicted"/>
<comment type="caution">
    <text evidence="1">The sequence shown here is derived from an EMBL/GenBank/DDBJ whole genome shotgun (WGS) entry which is preliminary data.</text>
</comment>
<dbReference type="Pfam" id="PF13563">
    <property type="entry name" value="2_5_RNA_ligase2"/>
    <property type="match status" value="1"/>
</dbReference>
<evidence type="ECO:0000313" key="1">
    <source>
        <dbReference type="EMBL" id="GAA1635224.1"/>
    </source>
</evidence>
<evidence type="ECO:0000313" key="2">
    <source>
        <dbReference type="Proteomes" id="UP001501319"/>
    </source>
</evidence>
<reference evidence="1 2" key="1">
    <citation type="journal article" date="2019" name="Int. J. Syst. Evol. Microbiol.">
        <title>The Global Catalogue of Microorganisms (GCM) 10K type strain sequencing project: providing services to taxonomists for standard genome sequencing and annotation.</title>
        <authorList>
            <consortium name="The Broad Institute Genomics Platform"/>
            <consortium name="The Broad Institute Genome Sequencing Center for Infectious Disease"/>
            <person name="Wu L."/>
            <person name="Ma J."/>
        </authorList>
    </citation>
    <scope>NUCLEOTIDE SEQUENCE [LARGE SCALE GENOMIC DNA]</scope>
    <source>
        <strain evidence="1 2">JCM 14306</strain>
    </source>
</reference>
<dbReference type="Gene3D" id="3.90.1140.10">
    <property type="entry name" value="Cyclic phosphodiesterase"/>
    <property type="match status" value="1"/>
</dbReference>
<protein>
    <recommendedName>
        <fullName evidence="3">2'-5' RNA ligase family protein</fullName>
    </recommendedName>
</protein>
<sequence>MGSPGRRDDLAAAGSRAVVGRWWDDGAVSDPWTKPTGLTAVLIAVPELAGYTDRWRTASRSSARPDVALSELIPPHVTVLVPWVEDPSPEDVQRLIESVADVQPFELSFPSAGQFPNGTVWLRPEPFDAVRELVTTVLGAFPECPAYGGQYPDPHPHLTISSSAQGGVSLLEEARATLAATAAPTVRLDDLTIWREGDDQVWQLIGSVPLGAR</sequence>
<organism evidence="1 2">
    <name type="scientific">Kribbella alba</name>
    <dbReference type="NCBI Taxonomy" id="190197"/>
    <lineage>
        <taxon>Bacteria</taxon>
        <taxon>Bacillati</taxon>
        <taxon>Actinomycetota</taxon>
        <taxon>Actinomycetes</taxon>
        <taxon>Propionibacteriales</taxon>
        <taxon>Kribbellaceae</taxon>
        <taxon>Kribbella</taxon>
    </lineage>
</organism>
<keyword evidence="2" id="KW-1185">Reference proteome</keyword>
<dbReference type="EMBL" id="BAAANE010000004">
    <property type="protein sequence ID" value="GAA1635224.1"/>
    <property type="molecule type" value="Genomic_DNA"/>
</dbReference>
<evidence type="ECO:0008006" key="3">
    <source>
        <dbReference type="Google" id="ProtNLM"/>
    </source>
</evidence>
<dbReference type="Proteomes" id="UP001501319">
    <property type="component" value="Unassembled WGS sequence"/>
</dbReference>
<dbReference type="SUPFAM" id="SSF55144">
    <property type="entry name" value="LigT-like"/>
    <property type="match status" value="1"/>
</dbReference>
<dbReference type="InterPro" id="IPR009097">
    <property type="entry name" value="Cyclic_Pdiesterase"/>
</dbReference>
<name>A0ABN2FA90_9ACTN</name>